<dbReference type="STRING" id="742817.HMPREF9449_00776"/>
<dbReference type="HOGENOM" id="CLU_023099_0_0_10"/>
<dbReference type="Pfam" id="PF03781">
    <property type="entry name" value="FGE-sulfatase"/>
    <property type="match status" value="1"/>
</dbReference>
<evidence type="ECO:0008006" key="5">
    <source>
        <dbReference type="Google" id="ProtNLM"/>
    </source>
</evidence>
<feature type="domain" description="Sulfatase-modifying factor enzyme-like" evidence="1">
    <location>
        <begin position="505"/>
        <end position="722"/>
    </location>
</feature>
<sequence length="725" mass="80700">MRGRFIILFLLFAVGVNAQQIAVKSFRKLDSDLSARGREGRTDQNGDRCAIIKVVTTENGFVFEPDALGLVGSVRKTGEIWLYVPYGAKRLTIKHDRLGVLRDYLYPERIEKACVYEMVLTTGRVVTTVEEEIAGQWLVITAEPRGATVYIDDVYEAATEGMVQKFVSFGRHTYRVEHALYHSEAGQLEVKADQKAELQVKLKPAFGYIEVNSVPESGARILIDGKEVGITPYRSEALASGEHSVEVLKVLYQPVRKIVTVKDGETAQTTMELSANYGELQLTTAAAAELWVNNERKGKGQWSGRLNAGIYVVEARQPSHRTVRQSVEIKAGETHTLTLADPQPIYGMLNISSTPGKATIRLNGIEYGRTPLVIKEVLVGKQLLELSKPGCATVRQEVMVEEGKVLPLQLTLPSGRNVVIRTDGEGDSLYVDGKAVGVSPQQLELAYGTHLVRAQRQGHSIEGELKVTGKEGEIVFLLTFGLSAKAKWAASVTEKQKQVLSRLIDHMVKVEGGTFRMGATPEQGHFITLNEQPVHTVVLSDYYIGQYEITQTEWEVVMGSNPALFKGENYPVERVSRTDCELFIRRLKDLTGLNFNLPTEAQWEYAARGGKKSRGFLYAGSNSPETVAWYTDNSQGHTHAVGQKVPNELGLYDMSGNVWEWCRDIYGDYPSQTWVDPTGPARGEKYVFRGGCWNEEAGNCRVALRNYWTSDYRHSVLGLRLVLEK</sequence>
<organism evidence="3 4">
    <name type="scientific">Odoribacter laneus YIT 12061</name>
    <dbReference type="NCBI Taxonomy" id="742817"/>
    <lineage>
        <taxon>Bacteria</taxon>
        <taxon>Pseudomonadati</taxon>
        <taxon>Bacteroidota</taxon>
        <taxon>Bacteroidia</taxon>
        <taxon>Bacteroidales</taxon>
        <taxon>Odoribacteraceae</taxon>
        <taxon>Odoribacter</taxon>
    </lineage>
</organism>
<dbReference type="EMBL" id="ADMC01000010">
    <property type="protein sequence ID" value="EHP49582.1"/>
    <property type="molecule type" value="Genomic_DNA"/>
</dbReference>
<dbReference type="InterPro" id="IPR013229">
    <property type="entry name" value="PEGA"/>
</dbReference>
<gene>
    <name evidence="3" type="ORF">HMPREF9449_00776</name>
</gene>
<dbReference type="eggNOG" id="COG1470">
    <property type="taxonomic scope" value="Bacteria"/>
</dbReference>
<feature type="domain" description="PEGA" evidence="2">
    <location>
        <begin position="138"/>
        <end position="204"/>
    </location>
</feature>
<dbReference type="InterPro" id="IPR005532">
    <property type="entry name" value="SUMF_dom"/>
</dbReference>
<protein>
    <recommendedName>
        <fullName evidence="5">PEGA domain-containing protein</fullName>
    </recommendedName>
</protein>
<feature type="domain" description="PEGA" evidence="2">
    <location>
        <begin position="417"/>
        <end position="468"/>
    </location>
</feature>
<name>H1DEU0_9BACT</name>
<feature type="domain" description="PEGA" evidence="2">
    <location>
        <begin position="347"/>
        <end position="414"/>
    </location>
</feature>
<evidence type="ECO:0000313" key="4">
    <source>
        <dbReference type="Proteomes" id="UP000004892"/>
    </source>
</evidence>
<evidence type="ECO:0000259" key="2">
    <source>
        <dbReference type="Pfam" id="PF08308"/>
    </source>
</evidence>
<dbReference type="GeneID" id="98070641"/>
<proteinExistence type="predicted"/>
<dbReference type="RefSeq" id="WP_009135924.1">
    <property type="nucleotide sequence ID" value="NZ_JH594596.1"/>
</dbReference>
<dbReference type="eggNOG" id="COG1262">
    <property type="taxonomic scope" value="Bacteria"/>
</dbReference>
<keyword evidence="4" id="KW-1185">Reference proteome</keyword>
<dbReference type="Pfam" id="PF08308">
    <property type="entry name" value="PEGA"/>
    <property type="match status" value="4"/>
</dbReference>
<dbReference type="Gene3D" id="3.90.1580.10">
    <property type="entry name" value="paralog of FGE (formylglycine-generating enzyme)"/>
    <property type="match status" value="1"/>
</dbReference>
<comment type="caution">
    <text evidence="3">The sequence shown here is derived from an EMBL/GenBank/DDBJ whole genome shotgun (WGS) entry which is preliminary data.</text>
</comment>
<dbReference type="Proteomes" id="UP000004892">
    <property type="component" value="Unassembled WGS sequence"/>
</dbReference>
<evidence type="ECO:0000313" key="3">
    <source>
        <dbReference type="EMBL" id="EHP49582.1"/>
    </source>
</evidence>
<dbReference type="PATRIC" id="fig|742817.3.peg.828"/>
<feature type="domain" description="PEGA" evidence="2">
    <location>
        <begin position="207"/>
        <end position="273"/>
    </location>
</feature>
<dbReference type="PANTHER" id="PTHR23150:SF19">
    <property type="entry name" value="FORMYLGLYCINE-GENERATING ENZYME"/>
    <property type="match status" value="1"/>
</dbReference>
<dbReference type="PANTHER" id="PTHR23150">
    <property type="entry name" value="SULFATASE MODIFYING FACTOR 1, 2"/>
    <property type="match status" value="1"/>
</dbReference>
<dbReference type="GO" id="GO:0120147">
    <property type="term" value="F:formylglycine-generating oxidase activity"/>
    <property type="evidence" value="ECO:0007669"/>
    <property type="project" value="TreeGrafter"/>
</dbReference>
<dbReference type="InterPro" id="IPR016187">
    <property type="entry name" value="CTDL_fold"/>
</dbReference>
<evidence type="ECO:0000259" key="1">
    <source>
        <dbReference type="Pfam" id="PF03781"/>
    </source>
</evidence>
<dbReference type="SUPFAM" id="SSF56436">
    <property type="entry name" value="C-type lectin-like"/>
    <property type="match status" value="1"/>
</dbReference>
<dbReference type="InterPro" id="IPR051043">
    <property type="entry name" value="Sulfatase_Mod_Factor_Kinase"/>
</dbReference>
<reference evidence="3 4" key="1">
    <citation type="submission" date="2012-01" db="EMBL/GenBank/DDBJ databases">
        <title>The Genome Sequence of Odoribacter laneus YIT 12061.</title>
        <authorList>
            <consortium name="The Broad Institute Genome Sequencing Platform"/>
            <person name="Earl A."/>
            <person name="Ward D."/>
            <person name="Feldgarden M."/>
            <person name="Gevers D."/>
            <person name="Morotomi M."/>
            <person name="Young S.K."/>
            <person name="Zeng Q."/>
            <person name="Gargeya S."/>
            <person name="Fitzgerald M."/>
            <person name="Haas B."/>
            <person name="Abouelleil A."/>
            <person name="Alvarado L."/>
            <person name="Arachchi H.M."/>
            <person name="Berlin A."/>
            <person name="Chapman S.B."/>
            <person name="Gearin G."/>
            <person name="Goldberg J."/>
            <person name="Griggs A."/>
            <person name="Gujja S."/>
            <person name="Hansen M."/>
            <person name="Heiman D."/>
            <person name="Howarth C."/>
            <person name="Larimer J."/>
            <person name="Lui A."/>
            <person name="MacDonald P.J.P."/>
            <person name="McCowen C."/>
            <person name="Montmayeur A."/>
            <person name="Murphy C."/>
            <person name="Neiman D."/>
            <person name="Pearson M."/>
            <person name="Priest M."/>
            <person name="Roberts A."/>
            <person name="Saif S."/>
            <person name="Shea T."/>
            <person name="Sisk P."/>
            <person name="Stolte C."/>
            <person name="Sykes S."/>
            <person name="Wortman J."/>
            <person name="Nusbaum C."/>
            <person name="Birren B."/>
        </authorList>
    </citation>
    <scope>NUCLEOTIDE SEQUENCE [LARGE SCALE GENOMIC DNA]</scope>
    <source>
        <strain evidence="3 4">YIT 12061</strain>
    </source>
</reference>
<dbReference type="AlphaFoldDB" id="H1DEU0"/>
<accession>H1DEU0</accession>
<dbReference type="InterPro" id="IPR042095">
    <property type="entry name" value="SUMF_sf"/>
</dbReference>